<accession>A0A4Y2Q9Z4</accession>
<reference evidence="1 2" key="1">
    <citation type="journal article" date="2019" name="Sci. Rep.">
        <title>Orb-weaving spider Araneus ventricosus genome elucidates the spidroin gene catalogue.</title>
        <authorList>
            <person name="Kono N."/>
            <person name="Nakamura H."/>
            <person name="Ohtoshi R."/>
            <person name="Moran D.A.P."/>
            <person name="Shinohara A."/>
            <person name="Yoshida Y."/>
            <person name="Fujiwara M."/>
            <person name="Mori M."/>
            <person name="Tomita M."/>
            <person name="Arakawa K."/>
        </authorList>
    </citation>
    <scope>NUCLEOTIDE SEQUENCE [LARGE SCALE GENOMIC DNA]</scope>
</reference>
<gene>
    <name evidence="1" type="ORF">AVEN_235709_1</name>
</gene>
<organism evidence="1 2">
    <name type="scientific">Araneus ventricosus</name>
    <name type="common">Orbweaver spider</name>
    <name type="synonym">Epeira ventricosa</name>
    <dbReference type="NCBI Taxonomy" id="182803"/>
    <lineage>
        <taxon>Eukaryota</taxon>
        <taxon>Metazoa</taxon>
        <taxon>Ecdysozoa</taxon>
        <taxon>Arthropoda</taxon>
        <taxon>Chelicerata</taxon>
        <taxon>Arachnida</taxon>
        <taxon>Araneae</taxon>
        <taxon>Araneomorphae</taxon>
        <taxon>Entelegynae</taxon>
        <taxon>Araneoidea</taxon>
        <taxon>Araneidae</taxon>
        <taxon>Araneus</taxon>
    </lineage>
</organism>
<sequence>MENSIAALKSRISNQTKIRQFVAESLVGPSVRVVGISNDLTRSRPCCEGKKSEIRGVGKGIGDRRASVEGERRSLSLTASEIGTSDEWTCLISRLGWVEKTALGQMDGMECR</sequence>
<dbReference type="EMBL" id="BGPR01013144">
    <property type="protein sequence ID" value="GBN59437.1"/>
    <property type="molecule type" value="Genomic_DNA"/>
</dbReference>
<evidence type="ECO:0000313" key="2">
    <source>
        <dbReference type="Proteomes" id="UP000499080"/>
    </source>
</evidence>
<protein>
    <submittedName>
        <fullName evidence="1">Uncharacterized protein</fullName>
    </submittedName>
</protein>
<name>A0A4Y2Q9Z4_ARAVE</name>
<dbReference type="AlphaFoldDB" id="A0A4Y2Q9Z4"/>
<comment type="caution">
    <text evidence="1">The sequence shown here is derived from an EMBL/GenBank/DDBJ whole genome shotgun (WGS) entry which is preliminary data.</text>
</comment>
<keyword evidence="2" id="KW-1185">Reference proteome</keyword>
<evidence type="ECO:0000313" key="1">
    <source>
        <dbReference type="EMBL" id="GBN59437.1"/>
    </source>
</evidence>
<dbReference type="Proteomes" id="UP000499080">
    <property type="component" value="Unassembled WGS sequence"/>
</dbReference>
<proteinExistence type="predicted"/>